<dbReference type="InterPro" id="IPR014721">
    <property type="entry name" value="Ribsml_uS5_D2-typ_fold_subgr"/>
</dbReference>
<dbReference type="InterPro" id="IPR000754">
    <property type="entry name" value="Ribosomal_uS9"/>
</dbReference>
<dbReference type="InterPro" id="IPR023035">
    <property type="entry name" value="Ribosomal_uS9_bac/plastid"/>
</dbReference>
<dbReference type="PANTHER" id="PTHR21569:SF1">
    <property type="entry name" value="SMALL RIBOSOMAL SUBUNIT PROTEIN US9M"/>
    <property type="match status" value="1"/>
</dbReference>
<dbReference type="InterPro" id="IPR020568">
    <property type="entry name" value="Ribosomal_Su5_D2-typ_SF"/>
</dbReference>
<dbReference type="GO" id="GO:0003735">
    <property type="term" value="F:structural constituent of ribosome"/>
    <property type="evidence" value="ECO:0007669"/>
    <property type="project" value="InterPro"/>
</dbReference>
<dbReference type="Gene3D" id="3.30.230.10">
    <property type="match status" value="1"/>
</dbReference>
<dbReference type="EMBL" id="JAAMOD010000044">
    <property type="protein sequence ID" value="KAF5244925.1"/>
    <property type="molecule type" value="Genomic_DNA"/>
</dbReference>
<reference evidence="7 8" key="1">
    <citation type="submission" date="2020-02" db="EMBL/GenBank/DDBJ databases">
        <title>Identification and distribution of gene clusters putatively required for synthesis of sphingolipid metabolism inhibitors in phylogenetically diverse species of the filamentous fungus Fusarium.</title>
        <authorList>
            <person name="Kim H.-S."/>
            <person name="Busman M."/>
            <person name="Brown D.W."/>
            <person name="Divon H."/>
            <person name="Uhlig S."/>
            <person name="Proctor R.H."/>
        </authorList>
    </citation>
    <scope>NUCLEOTIDE SEQUENCE [LARGE SCALE GENOMIC DNA]</scope>
    <source>
        <strain evidence="7 8">NRRL 2903</strain>
    </source>
</reference>
<sequence>MSTFTQSLRQLRCQGKAFRAPWPQPAWQRASFPLAIRTIATETSTSIVEPKPDALALSTDANSKFTMPFQGVDHARAVPLSASYFSREPQFNEMYLRIARLLTKYHALPIVPSSNAPPTAWVKLQEMRSKLGEPIKASHYAKVIRVAKRLNQIEPSLFPEEVRAALEEFKRDINPFMNVPHEVIIDKYGRAVGVGKRKESTARAWVVEGTGEVLINGKTLSQAFGRVHDRESAVWALQATERLDKYNVWALVEGGGTTGQAEALTLAVAKALIVHEPALKTALRKAGCITRDPRTVERKKHGHVKALCNGGYDDADEKDTVGRYTAATDSEPDGQITSNSLFGLSEIPAAWDP</sequence>
<accession>A0AAN6C7J2</accession>
<evidence type="ECO:0000313" key="8">
    <source>
        <dbReference type="Proteomes" id="UP000537989"/>
    </source>
</evidence>
<dbReference type="NCBIfam" id="NF001099">
    <property type="entry name" value="PRK00132.1"/>
    <property type="match status" value="1"/>
</dbReference>
<evidence type="ECO:0000256" key="1">
    <source>
        <dbReference type="ARBA" id="ARBA00005251"/>
    </source>
</evidence>
<evidence type="ECO:0000256" key="2">
    <source>
        <dbReference type="ARBA" id="ARBA00022980"/>
    </source>
</evidence>
<gene>
    <name evidence="7" type="ORF">FAUST_2034</name>
</gene>
<dbReference type="FunFam" id="3.30.230.10:FF:000001">
    <property type="entry name" value="30S ribosomal protein S9"/>
    <property type="match status" value="1"/>
</dbReference>
<evidence type="ECO:0000256" key="4">
    <source>
        <dbReference type="ARBA" id="ARBA00039318"/>
    </source>
</evidence>
<evidence type="ECO:0000313" key="7">
    <source>
        <dbReference type="EMBL" id="KAF5244925.1"/>
    </source>
</evidence>
<dbReference type="AlphaFoldDB" id="A0AAN6C7J2"/>
<comment type="caution">
    <text evidence="7">The sequence shown here is derived from an EMBL/GenBank/DDBJ whole genome shotgun (WGS) entry which is preliminary data.</text>
</comment>
<dbReference type="GO" id="GO:0006412">
    <property type="term" value="P:translation"/>
    <property type="evidence" value="ECO:0007669"/>
    <property type="project" value="InterPro"/>
</dbReference>
<proteinExistence type="inferred from homology"/>
<keyword evidence="2 6" id="KW-0689">Ribosomal protein</keyword>
<comment type="similarity">
    <text evidence="1 6">Belongs to the universal ribosomal protein uS9 family.</text>
</comment>
<name>A0AAN6C7J2_FUSAU</name>
<dbReference type="Proteomes" id="UP000537989">
    <property type="component" value="Unassembled WGS sequence"/>
</dbReference>
<keyword evidence="8" id="KW-1185">Reference proteome</keyword>
<dbReference type="PROSITE" id="PS00360">
    <property type="entry name" value="RIBOSOMAL_S9"/>
    <property type="match status" value="1"/>
</dbReference>
<dbReference type="SUPFAM" id="SSF54211">
    <property type="entry name" value="Ribosomal protein S5 domain 2-like"/>
    <property type="match status" value="1"/>
</dbReference>
<dbReference type="GO" id="GO:0003723">
    <property type="term" value="F:RNA binding"/>
    <property type="evidence" value="ECO:0007669"/>
    <property type="project" value="TreeGrafter"/>
</dbReference>
<dbReference type="PANTHER" id="PTHR21569">
    <property type="entry name" value="RIBOSOMAL PROTEIN S9"/>
    <property type="match status" value="1"/>
</dbReference>
<organism evidence="7 8">
    <name type="scientific">Fusarium austroamericanum</name>
    <dbReference type="NCBI Taxonomy" id="282268"/>
    <lineage>
        <taxon>Eukaryota</taxon>
        <taxon>Fungi</taxon>
        <taxon>Dikarya</taxon>
        <taxon>Ascomycota</taxon>
        <taxon>Pezizomycotina</taxon>
        <taxon>Sordariomycetes</taxon>
        <taxon>Hypocreomycetidae</taxon>
        <taxon>Hypocreales</taxon>
        <taxon>Nectriaceae</taxon>
        <taxon>Fusarium</taxon>
    </lineage>
</organism>
<evidence type="ECO:0000256" key="3">
    <source>
        <dbReference type="ARBA" id="ARBA00023274"/>
    </source>
</evidence>
<dbReference type="Pfam" id="PF00380">
    <property type="entry name" value="Ribosomal_S9"/>
    <property type="match status" value="1"/>
</dbReference>
<dbReference type="GO" id="GO:0005763">
    <property type="term" value="C:mitochondrial small ribosomal subunit"/>
    <property type="evidence" value="ECO:0007669"/>
    <property type="project" value="TreeGrafter"/>
</dbReference>
<dbReference type="InterPro" id="IPR020574">
    <property type="entry name" value="Ribosomal_uS9_CS"/>
</dbReference>
<evidence type="ECO:0000256" key="5">
    <source>
        <dbReference type="ARBA" id="ARBA00042623"/>
    </source>
</evidence>
<keyword evidence="3 6" id="KW-0687">Ribonucleoprotein</keyword>
<evidence type="ECO:0000256" key="6">
    <source>
        <dbReference type="RuleBase" id="RU003815"/>
    </source>
</evidence>
<protein>
    <recommendedName>
        <fullName evidence="4">Small ribosomal subunit protein uS9m</fullName>
    </recommendedName>
    <alternativeName>
        <fullName evidence="5">37S ribosomal protein S9, mitochondrial</fullName>
    </alternativeName>
</protein>